<evidence type="ECO:0000256" key="6">
    <source>
        <dbReference type="ARBA" id="ARBA00022882"/>
    </source>
</evidence>
<keyword evidence="8" id="KW-0175">Coiled coil</keyword>
<keyword evidence="3" id="KW-0813">Transport</keyword>
<evidence type="ECO:0000256" key="5">
    <source>
        <dbReference type="ARBA" id="ARBA00022692"/>
    </source>
</evidence>
<evidence type="ECO:0000256" key="7">
    <source>
        <dbReference type="ARBA" id="ARBA00022989"/>
    </source>
</evidence>
<dbReference type="GO" id="GO:0034702">
    <property type="term" value="C:monoatomic ion channel complex"/>
    <property type="evidence" value="ECO:0007669"/>
    <property type="project" value="UniProtKB-KW"/>
</dbReference>
<dbReference type="InterPro" id="IPR027359">
    <property type="entry name" value="Volt_channel_dom_sf"/>
</dbReference>
<dbReference type="PANTHER" id="PTHR46480:SF1">
    <property type="entry name" value="VOLTAGE-GATED HYDROGEN CHANNEL 1"/>
    <property type="match status" value="1"/>
</dbReference>
<keyword evidence="17" id="KW-1185">Reference proteome</keyword>
<dbReference type="GO" id="GO:0005886">
    <property type="term" value="C:plasma membrane"/>
    <property type="evidence" value="ECO:0007669"/>
    <property type="project" value="UniProtKB-SubCell"/>
</dbReference>
<evidence type="ECO:0000256" key="3">
    <source>
        <dbReference type="ARBA" id="ARBA00022448"/>
    </source>
</evidence>
<keyword evidence="9" id="KW-0406">Ion transport</keyword>
<keyword evidence="6" id="KW-0851">Voltage-gated channel</keyword>
<keyword evidence="5 14" id="KW-0812">Transmembrane</keyword>
<dbReference type="Proteomes" id="UP000230066">
    <property type="component" value="Unassembled WGS sequence"/>
</dbReference>
<keyword evidence="7 14" id="KW-1133">Transmembrane helix</keyword>
<reference evidence="16" key="1">
    <citation type="submission" date="2019-03" db="EMBL/GenBank/DDBJ databases">
        <title>Improved annotation for the trematode Fasciola hepatica.</title>
        <authorList>
            <person name="Choi Y.-J."/>
            <person name="Martin J."/>
            <person name="Mitreva M."/>
        </authorList>
    </citation>
    <scope>NUCLEOTIDE SEQUENCE [LARGE SCALE GENOMIC DNA]</scope>
</reference>
<feature type="compositionally biased region" description="Basic and acidic residues" evidence="13">
    <location>
        <begin position="952"/>
        <end position="962"/>
    </location>
</feature>
<evidence type="ECO:0000256" key="8">
    <source>
        <dbReference type="ARBA" id="ARBA00023054"/>
    </source>
</evidence>
<proteinExistence type="predicted"/>
<dbReference type="PANTHER" id="PTHR46480">
    <property type="entry name" value="F20B24.22"/>
    <property type="match status" value="1"/>
</dbReference>
<gene>
    <name evidence="16" type="ORF">D915_003792</name>
</gene>
<evidence type="ECO:0000256" key="4">
    <source>
        <dbReference type="ARBA" id="ARBA00022475"/>
    </source>
</evidence>
<evidence type="ECO:0000259" key="15">
    <source>
        <dbReference type="Pfam" id="PF00520"/>
    </source>
</evidence>
<dbReference type="GO" id="GO:0030171">
    <property type="term" value="F:voltage-gated proton channel activity"/>
    <property type="evidence" value="ECO:0007669"/>
    <property type="project" value="InterPro"/>
</dbReference>
<evidence type="ECO:0000256" key="12">
    <source>
        <dbReference type="ARBA" id="ARBA00031989"/>
    </source>
</evidence>
<feature type="transmembrane region" description="Helical" evidence="14">
    <location>
        <begin position="424"/>
        <end position="442"/>
    </location>
</feature>
<feature type="region of interest" description="Disordered" evidence="13">
    <location>
        <begin position="952"/>
        <end position="999"/>
    </location>
</feature>
<keyword evidence="10 14" id="KW-0472">Membrane</keyword>
<evidence type="ECO:0000256" key="2">
    <source>
        <dbReference type="ARBA" id="ARBA00015897"/>
    </source>
</evidence>
<dbReference type="Pfam" id="PF00520">
    <property type="entry name" value="Ion_trans"/>
    <property type="match status" value="1"/>
</dbReference>
<protein>
    <recommendedName>
        <fullName evidence="2">Voltage-gated hydrogen channel 1</fullName>
    </recommendedName>
    <alternativeName>
        <fullName evidence="12">Hydrogen voltage-gated channel 1</fullName>
    </alternativeName>
</protein>
<evidence type="ECO:0000256" key="10">
    <source>
        <dbReference type="ARBA" id="ARBA00023136"/>
    </source>
</evidence>
<comment type="caution">
    <text evidence="16">The sequence shown here is derived from an EMBL/GenBank/DDBJ whole genome shotgun (WGS) entry which is preliminary data.</text>
</comment>
<keyword evidence="4" id="KW-1003">Cell membrane</keyword>
<dbReference type="InterPro" id="IPR005821">
    <property type="entry name" value="Ion_trans_dom"/>
</dbReference>
<dbReference type="InterPro" id="IPR031846">
    <property type="entry name" value="Hvcn1"/>
</dbReference>
<comment type="subcellular location">
    <subcellularLocation>
        <location evidence="1">Cell membrane</location>
        <topology evidence="1">Multi-pass membrane protein</topology>
    </subcellularLocation>
</comment>
<evidence type="ECO:0000256" key="1">
    <source>
        <dbReference type="ARBA" id="ARBA00004651"/>
    </source>
</evidence>
<name>A0A4E0S236_FASHE</name>
<accession>A0A4E0S236</accession>
<organism evidence="16 17">
    <name type="scientific">Fasciola hepatica</name>
    <name type="common">Liver fluke</name>
    <dbReference type="NCBI Taxonomy" id="6192"/>
    <lineage>
        <taxon>Eukaryota</taxon>
        <taxon>Metazoa</taxon>
        <taxon>Spiralia</taxon>
        <taxon>Lophotrochozoa</taxon>
        <taxon>Platyhelminthes</taxon>
        <taxon>Trematoda</taxon>
        <taxon>Digenea</taxon>
        <taxon>Plagiorchiida</taxon>
        <taxon>Echinostomata</taxon>
        <taxon>Echinostomatoidea</taxon>
        <taxon>Fasciolidae</taxon>
        <taxon>Fasciola</taxon>
    </lineage>
</organism>
<evidence type="ECO:0000256" key="9">
    <source>
        <dbReference type="ARBA" id="ARBA00023065"/>
    </source>
</evidence>
<dbReference type="Gene3D" id="1.20.120.350">
    <property type="entry name" value="Voltage-gated potassium channels. Chain C"/>
    <property type="match status" value="1"/>
</dbReference>
<dbReference type="EMBL" id="JXXN02001129">
    <property type="protein sequence ID" value="THD25470.1"/>
    <property type="molecule type" value="Genomic_DNA"/>
</dbReference>
<evidence type="ECO:0000256" key="14">
    <source>
        <dbReference type="SAM" id="Phobius"/>
    </source>
</evidence>
<keyword evidence="11" id="KW-0407">Ion channel</keyword>
<sequence>MTQDVEMTNNVDVDEDDRYGYTYPWIKNRTFLKQLVKDNIDISIFEKELPRGAQQRGTKSWRDILLGCLRSNLLQIFLSLLVLLDAGIVISEIVLEIQSLQSYKHNFHTQLAEVRRILCQLMYSSSPRKYHHPQCPMNVPGSGFHSHGGESNQTNETKPVSLVGLTTPRQMGADAAKHPIPATHAALHRQDDLQKDNELLESMYNLMRHWVLHYENNLECVLNTHLKHVWSSDIRNQNTNDSVNITSPVLRSSHPTRLTLNKSAFSMRRLYRSVRRIAYPRLSHLWASTSAQTDISMVTPFSWLENTSILLPQIRSSTSGHGIPSNFTRVLLSDSVPPGLPGSYEEVIIDHRPIGAQTMHEASEILHYLSISITSLFMFCVILKILCLGRRFFRDTNEYLDAGIIVASFASDILYVRYVSETAAAMVVLLLWRIIRIINALMMHKQQQYELRISMQKRARRLMGRKLEIIRTEKEMQDKHILALEELLRELGITQEVIRRCKPHYKKCTKEQTSNALKSIAALTTGVMGGLVGAPHSMQGVISRFSGTTGMDTPTISQKSLQQVHPIGSTMNLLTKRPYRVKSGPMELDSVSDGTGSVIPWPKYMSGDTLDRFDRRSHVYSPPPRTNRHRAHLFSSSRRSLFQDLATRGCLTRGTSVDSEYPQVTVGGTYPNPPSVDDVFLKETLCETKERHISSTVVNIHALHAGSVTPPGVRLSVTDRVDGEKSIKQAQVNIQDLCYPRTLRYLQRFRLTHSRNSLVKSKLWKGLKQSSFEDSRATNPSPVLSFHGMKKLCNSGRLSQQEPVTDSSSLSQLTNIARKLPEESEKLKQNTLGKACAKVLSKTKPEIGKHPAPLGYPLSHQMSEGFTTNENVSGSGAQSPPVGITDALTHFDSSASLVMENIPPTADERAISAVEPTSGGNSQGLFSGVTPVAEDSTVYGSRKEQVAELVERQNNGADRERQSCATPNPVSIVAGKNITAGSESRKLPCHCRGKNSPQK</sequence>
<evidence type="ECO:0000256" key="13">
    <source>
        <dbReference type="SAM" id="MobiDB-lite"/>
    </source>
</evidence>
<feature type="transmembrane region" description="Helical" evidence="14">
    <location>
        <begin position="365"/>
        <end position="387"/>
    </location>
</feature>
<dbReference type="AlphaFoldDB" id="A0A4E0S236"/>
<feature type="domain" description="Ion transport" evidence="15">
    <location>
        <begin position="361"/>
        <end position="445"/>
    </location>
</feature>
<evidence type="ECO:0000313" key="17">
    <source>
        <dbReference type="Proteomes" id="UP000230066"/>
    </source>
</evidence>
<evidence type="ECO:0000256" key="11">
    <source>
        <dbReference type="ARBA" id="ARBA00023303"/>
    </source>
</evidence>
<evidence type="ECO:0000313" key="16">
    <source>
        <dbReference type="EMBL" id="THD25470.1"/>
    </source>
</evidence>